<dbReference type="Proteomes" id="UP001186944">
    <property type="component" value="Unassembled WGS sequence"/>
</dbReference>
<protein>
    <recommendedName>
        <fullName evidence="1">VWA7 N-terminal domain-containing protein</fullName>
    </recommendedName>
</protein>
<evidence type="ECO:0000259" key="1">
    <source>
        <dbReference type="Pfam" id="PF25107"/>
    </source>
</evidence>
<organism evidence="2 3">
    <name type="scientific">Pinctada imbricata</name>
    <name type="common">Atlantic pearl-oyster</name>
    <name type="synonym">Pinctada martensii</name>
    <dbReference type="NCBI Taxonomy" id="66713"/>
    <lineage>
        <taxon>Eukaryota</taxon>
        <taxon>Metazoa</taxon>
        <taxon>Spiralia</taxon>
        <taxon>Lophotrochozoa</taxon>
        <taxon>Mollusca</taxon>
        <taxon>Bivalvia</taxon>
        <taxon>Autobranchia</taxon>
        <taxon>Pteriomorphia</taxon>
        <taxon>Pterioida</taxon>
        <taxon>Pterioidea</taxon>
        <taxon>Pteriidae</taxon>
        <taxon>Pinctada</taxon>
    </lineage>
</organism>
<dbReference type="InterPro" id="IPR056862">
    <property type="entry name" value="VWA7_N"/>
</dbReference>
<dbReference type="PANTHER" id="PTHR14905:SF21">
    <property type="entry name" value="VWFA DOMAIN-CONTAINING PROTEIN"/>
    <property type="match status" value="1"/>
</dbReference>
<evidence type="ECO:0000313" key="3">
    <source>
        <dbReference type="Proteomes" id="UP001186944"/>
    </source>
</evidence>
<reference evidence="2" key="1">
    <citation type="submission" date="2019-08" db="EMBL/GenBank/DDBJ databases">
        <title>The improved chromosome-level genome for the pearl oyster Pinctada fucata martensii using PacBio sequencing and Hi-C.</title>
        <authorList>
            <person name="Zheng Z."/>
        </authorList>
    </citation>
    <scope>NUCLEOTIDE SEQUENCE</scope>
    <source>
        <strain evidence="2">ZZ-2019</strain>
        <tissue evidence="2">Adductor muscle</tissue>
    </source>
</reference>
<gene>
    <name evidence="2" type="ORF">FSP39_018952</name>
</gene>
<feature type="domain" description="VWA7 N-terminal" evidence="1">
    <location>
        <begin position="39"/>
        <end position="152"/>
    </location>
</feature>
<dbReference type="AlphaFoldDB" id="A0AA88YRW4"/>
<dbReference type="PANTHER" id="PTHR14905">
    <property type="entry name" value="NG37"/>
    <property type="match status" value="1"/>
</dbReference>
<dbReference type="Pfam" id="PF25107">
    <property type="entry name" value="VWA7_N"/>
    <property type="match status" value="1"/>
</dbReference>
<sequence length="163" mass="17329">MYKAFEAKPACISNSAEELTHTILSLTKTNVRITEGKDNVVLMDIADYSTPTCSDCGFSAAALEGGSCKDNLKDTGKLTSGYKSGQDMMKLVLYGQTENTGKCSHGSPDDMTRNQTATGGIYKGRSKASEAPHSHLHVQAALAAVSAVQEYIVAKGKFLNESV</sequence>
<evidence type="ECO:0000313" key="2">
    <source>
        <dbReference type="EMBL" id="KAK3103401.1"/>
    </source>
</evidence>
<proteinExistence type="predicted"/>
<comment type="caution">
    <text evidence="2">The sequence shown here is derived from an EMBL/GenBank/DDBJ whole genome shotgun (WGS) entry which is preliminary data.</text>
</comment>
<accession>A0AA88YRW4</accession>
<keyword evidence="3" id="KW-1185">Reference proteome</keyword>
<dbReference type="InterPro" id="IPR052577">
    <property type="entry name" value="VWA7"/>
</dbReference>
<name>A0AA88YRW4_PINIB</name>
<dbReference type="EMBL" id="VSWD01000005">
    <property type="protein sequence ID" value="KAK3103401.1"/>
    <property type="molecule type" value="Genomic_DNA"/>
</dbReference>